<accession>X1B5H8</accession>
<keyword evidence="2" id="KW-1133">Transmembrane helix</keyword>
<evidence type="ECO:0000256" key="1">
    <source>
        <dbReference type="SAM" id="Coils"/>
    </source>
</evidence>
<feature type="transmembrane region" description="Helical" evidence="2">
    <location>
        <begin position="6"/>
        <end position="23"/>
    </location>
</feature>
<keyword evidence="2" id="KW-0472">Membrane</keyword>
<feature type="non-terminal residue" evidence="3">
    <location>
        <position position="97"/>
    </location>
</feature>
<reference evidence="3" key="1">
    <citation type="journal article" date="2014" name="Front. Microbiol.">
        <title>High frequency of phylogenetically diverse reductive dehalogenase-homologous genes in deep subseafloor sedimentary metagenomes.</title>
        <authorList>
            <person name="Kawai M."/>
            <person name="Futagami T."/>
            <person name="Toyoda A."/>
            <person name="Takaki Y."/>
            <person name="Nishi S."/>
            <person name="Hori S."/>
            <person name="Arai W."/>
            <person name="Tsubouchi T."/>
            <person name="Morono Y."/>
            <person name="Uchiyama I."/>
            <person name="Ito T."/>
            <person name="Fujiyama A."/>
            <person name="Inagaki F."/>
            <person name="Takami H."/>
        </authorList>
    </citation>
    <scope>NUCLEOTIDE SEQUENCE</scope>
    <source>
        <strain evidence="3">Expedition CK06-06</strain>
    </source>
</reference>
<proteinExistence type="predicted"/>
<evidence type="ECO:0000313" key="3">
    <source>
        <dbReference type="EMBL" id="GAG79433.1"/>
    </source>
</evidence>
<evidence type="ECO:0000256" key="2">
    <source>
        <dbReference type="SAM" id="Phobius"/>
    </source>
</evidence>
<dbReference type="AlphaFoldDB" id="X1B5H8"/>
<name>X1B5H8_9ZZZZ</name>
<dbReference type="EMBL" id="BART01010992">
    <property type="protein sequence ID" value="GAG79433.1"/>
    <property type="molecule type" value="Genomic_DNA"/>
</dbReference>
<protein>
    <submittedName>
        <fullName evidence="3">Uncharacterized protein</fullName>
    </submittedName>
</protein>
<keyword evidence="1" id="KW-0175">Coiled coil</keyword>
<comment type="caution">
    <text evidence="3">The sequence shown here is derived from an EMBL/GenBank/DDBJ whole genome shotgun (WGS) entry which is preliminary data.</text>
</comment>
<gene>
    <name evidence="3" type="ORF">S01H4_23634</name>
</gene>
<feature type="coiled-coil region" evidence="1">
    <location>
        <begin position="20"/>
        <end position="47"/>
    </location>
</feature>
<sequence length="97" mass="10476">MPAGAIIGGAVSIVGGIFGASRAKREARRREREAGRLQSKLDRLEANRQEIINPYENITDLSSMLSNPFASLSVATQAAEMQMEQTDIALANTLDTI</sequence>
<organism evidence="3">
    <name type="scientific">marine sediment metagenome</name>
    <dbReference type="NCBI Taxonomy" id="412755"/>
    <lineage>
        <taxon>unclassified sequences</taxon>
        <taxon>metagenomes</taxon>
        <taxon>ecological metagenomes</taxon>
    </lineage>
</organism>
<keyword evidence="2" id="KW-0812">Transmembrane</keyword>